<organism evidence="1 2">
    <name type="scientific">Desulfamplus magnetovallimortis</name>
    <dbReference type="NCBI Taxonomy" id="1246637"/>
    <lineage>
        <taxon>Bacteria</taxon>
        <taxon>Pseudomonadati</taxon>
        <taxon>Thermodesulfobacteriota</taxon>
        <taxon>Desulfobacteria</taxon>
        <taxon>Desulfobacterales</taxon>
        <taxon>Desulfobacteraceae</taxon>
        <taxon>Desulfamplus</taxon>
    </lineage>
</organism>
<keyword evidence="2" id="KW-1185">Reference proteome</keyword>
<accession>A0A1W1HIA4</accession>
<evidence type="ECO:0000313" key="1">
    <source>
        <dbReference type="EMBL" id="SLM32204.1"/>
    </source>
</evidence>
<sequence length="48" mass="5518">MIAYQSPPNIKMIVISTVKNQANPLIYKIMVKKSITLQMKHAKKSKLF</sequence>
<proteinExistence type="predicted"/>
<reference evidence="1 2" key="1">
    <citation type="submission" date="2017-03" db="EMBL/GenBank/DDBJ databases">
        <authorList>
            <person name="Afonso C.L."/>
            <person name="Miller P.J."/>
            <person name="Scott M.A."/>
            <person name="Spackman E."/>
            <person name="Goraichik I."/>
            <person name="Dimitrov K.M."/>
            <person name="Suarez D.L."/>
            <person name="Swayne D.E."/>
        </authorList>
    </citation>
    <scope>NUCLEOTIDE SEQUENCE [LARGE SCALE GENOMIC DNA]</scope>
    <source>
        <strain evidence="1">PRJEB14757</strain>
    </source>
</reference>
<evidence type="ECO:0000313" key="2">
    <source>
        <dbReference type="Proteomes" id="UP000191931"/>
    </source>
</evidence>
<dbReference type="STRING" id="1246637.MTBBW1_600034"/>
<name>A0A1W1HIA4_9BACT</name>
<dbReference type="Proteomes" id="UP000191931">
    <property type="component" value="Unassembled WGS sequence"/>
</dbReference>
<protein>
    <submittedName>
        <fullName evidence="1">Uncharacterized protein</fullName>
    </submittedName>
</protein>
<dbReference type="EMBL" id="FWEV01000304">
    <property type="protein sequence ID" value="SLM32204.1"/>
    <property type="molecule type" value="Genomic_DNA"/>
</dbReference>
<gene>
    <name evidence="1" type="ORF">MTBBW1_600034</name>
</gene>
<dbReference type="AlphaFoldDB" id="A0A1W1HIA4"/>